<name>A0ABW7N308_9BACT</name>
<feature type="domain" description="Lipid/polyisoprenoid-binding YceI-like" evidence="1">
    <location>
        <begin position="40"/>
        <end position="239"/>
    </location>
</feature>
<dbReference type="InterPro" id="IPR007372">
    <property type="entry name" value="Lipid/polyisoprenoid-bd_YceI"/>
</dbReference>
<protein>
    <submittedName>
        <fullName evidence="2">YceI family protein</fullName>
    </submittedName>
</protein>
<gene>
    <name evidence="2" type="ORF">ACHKAR_00910</name>
</gene>
<evidence type="ECO:0000313" key="3">
    <source>
        <dbReference type="Proteomes" id="UP001610063"/>
    </source>
</evidence>
<dbReference type="RefSeq" id="WP_395415785.1">
    <property type="nucleotide sequence ID" value="NZ_JBIPKE010000007.1"/>
</dbReference>
<comment type="caution">
    <text evidence="2">The sequence shown here is derived from an EMBL/GenBank/DDBJ whole genome shotgun (WGS) entry which is preliminary data.</text>
</comment>
<dbReference type="EMBL" id="JBIPKE010000007">
    <property type="protein sequence ID" value="MFH6981972.1"/>
    <property type="molecule type" value="Genomic_DNA"/>
</dbReference>
<sequence length="240" mass="26613">MKLMIGLFTLTLISSCSTPTEKNLEAGAEQEVVSVSEKATWIDIDTASSVVTWIGSKPKGQHNGIIPFTTGQLAVLNNEIVGGKFEMAVRRLQVMDLMKDPARSKKLKDHLMSEDFFETDSFPTASFEIVEVTPFDSTALPKDTQEFESEYTPATLSSFMVANPTHLITGNLTLRGATRSITFPADISFNPESIRAEAKFNIDRTDWNLSYSDEASVIDKAKDRFIYNTVNVGLNLEVTR</sequence>
<dbReference type="SMART" id="SM00867">
    <property type="entry name" value="YceI"/>
    <property type="match status" value="1"/>
</dbReference>
<dbReference type="Gene3D" id="2.40.128.110">
    <property type="entry name" value="Lipid/polyisoprenoid-binding, YceI-like"/>
    <property type="match status" value="1"/>
</dbReference>
<keyword evidence="3" id="KW-1185">Reference proteome</keyword>
<proteinExistence type="predicted"/>
<evidence type="ECO:0000259" key="1">
    <source>
        <dbReference type="SMART" id="SM00867"/>
    </source>
</evidence>
<dbReference type="Proteomes" id="UP001610063">
    <property type="component" value="Unassembled WGS sequence"/>
</dbReference>
<accession>A0ABW7N308</accession>
<dbReference type="Pfam" id="PF04264">
    <property type="entry name" value="YceI"/>
    <property type="match status" value="1"/>
</dbReference>
<dbReference type="PROSITE" id="PS51257">
    <property type="entry name" value="PROKAR_LIPOPROTEIN"/>
    <property type="match status" value="1"/>
</dbReference>
<dbReference type="SUPFAM" id="SSF101874">
    <property type="entry name" value="YceI-like"/>
    <property type="match status" value="1"/>
</dbReference>
<dbReference type="PANTHER" id="PTHR34406">
    <property type="entry name" value="PROTEIN YCEI"/>
    <property type="match status" value="1"/>
</dbReference>
<reference evidence="2 3" key="1">
    <citation type="journal article" date="2013" name="Int. J. Syst. Evol. Microbiol.">
        <title>Marinoscillum luteum sp. nov., isolated from marine sediment.</title>
        <authorList>
            <person name="Cha I.T."/>
            <person name="Park S.J."/>
            <person name="Kim S.J."/>
            <person name="Kim J.G."/>
            <person name="Jung M.Y."/>
            <person name="Shin K.S."/>
            <person name="Kwon K.K."/>
            <person name="Yang S.H."/>
            <person name="Seo Y.S."/>
            <person name="Rhee S.K."/>
        </authorList>
    </citation>
    <scope>NUCLEOTIDE SEQUENCE [LARGE SCALE GENOMIC DNA]</scope>
    <source>
        <strain evidence="2 3">KCTC 23939</strain>
    </source>
</reference>
<dbReference type="PANTHER" id="PTHR34406:SF1">
    <property type="entry name" value="PROTEIN YCEI"/>
    <property type="match status" value="1"/>
</dbReference>
<evidence type="ECO:0000313" key="2">
    <source>
        <dbReference type="EMBL" id="MFH6981972.1"/>
    </source>
</evidence>
<organism evidence="2 3">
    <name type="scientific">Marinoscillum luteum</name>
    <dbReference type="NCBI Taxonomy" id="861051"/>
    <lineage>
        <taxon>Bacteria</taxon>
        <taxon>Pseudomonadati</taxon>
        <taxon>Bacteroidota</taxon>
        <taxon>Cytophagia</taxon>
        <taxon>Cytophagales</taxon>
        <taxon>Reichenbachiellaceae</taxon>
        <taxon>Marinoscillum</taxon>
    </lineage>
</organism>
<dbReference type="InterPro" id="IPR036761">
    <property type="entry name" value="TTHA0802/YceI-like_sf"/>
</dbReference>